<name>A0A165B0V6_EXIGL</name>
<reference evidence="2 3" key="1">
    <citation type="journal article" date="2016" name="Mol. Biol. Evol.">
        <title>Comparative Genomics of Early-Diverging Mushroom-Forming Fungi Provides Insights into the Origins of Lignocellulose Decay Capabilities.</title>
        <authorList>
            <person name="Nagy L.G."/>
            <person name="Riley R."/>
            <person name="Tritt A."/>
            <person name="Adam C."/>
            <person name="Daum C."/>
            <person name="Floudas D."/>
            <person name="Sun H."/>
            <person name="Yadav J.S."/>
            <person name="Pangilinan J."/>
            <person name="Larsson K.H."/>
            <person name="Matsuura K."/>
            <person name="Barry K."/>
            <person name="Labutti K."/>
            <person name="Kuo R."/>
            <person name="Ohm R.A."/>
            <person name="Bhattacharya S.S."/>
            <person name="Shirouzu T."/>
            <person name="Yoshinaga Y."/>
            <person name="Martin F.M."/>
            <person name="Grigoriev I.V."/>
            <person name="Hibbett D.S."/>
        </authorList>
    </citation>
    <scope>NUCLEOTIDE SEQUENCE [LARGE SCALE GENOMIC DNA]</scope>
    <source>
        <strain evidence="2 3">HHB12029</strain>
    </source>
</reference>
<protein>
    <recommendedName>
        <fullName evidence="1">DUF6533 domain-containing protein</fullName>
    </recommendedName>
</protein>
<evidence type="ECO:0000313" key="2">
    <source>
        <dbReference type="EMBL" id="KZV79630.1"/>
    </source>
</evidence>
<feature type="non-terminal residue" evidence="2">
    <location>
        <position position="51"/>
    </location>
</feature>
<organism evidence="2 3">
    <name type="scientific">Exidia glandulosa HHB12029</name>
    <dbReference type="NCBI Taxonomy" id="1314781"/>
    <lineage>
        <taxon>Eukaryota</taxon>
        <taxon>Fungi</taxon>
        <taxon>Dikarya</taxon>
        <taxon>Basidiomycota</taxon>
        <taxon>Agaricomycotina</taxon>
        <taxon>Agaricomycetes</taxon>
        <taxon>Auriculariales</taxon>
        <taxon>Exidiaceae</taxon>
        <taxon>Exidia</taxon>
    </lineage>
</organism>
<evidence type="ECO:0000313" key="3">
    <source>
        <dbReference type="Proteomes" id="UP000077266"/>
    </source>
</evidence>
<feature type="non-terminal residue" evidence="2">
    <location>
        <position position="1"/>
    </location>
</feature>
<dbReference type="InterPro" id="IPR045340">
    <property type="entry name" value="DUF6533"/>
</dbReference>
<accession>A0A165B0V6</accession>
<dbReference type="OrthoDB" id="3263649at2759"/>
<sequence>LEAFTDSSPAAALAWLLYDVAITLDLEIDYIWRRRWTTFTGLFFIVRYLPL</sequence>
<evidence type="ECO:0000259" key="1">
    <source>
        <dbReference type="Pfam" id="PF20151"/>
    </source>
</evidence>
<dbReference type="InParanoid" id="A0A165B0V6"/>
<feature type="domain" description="DUF6533" evidence="1">
    <location>
        <begin position="10"/>
        <end position="51"/>
    </location>
</feature>
<gene>
    <name evidence="2" type="ORF">EXIGLDRAFT_585975</name>
</gene>
<dbReference type="Proteomes" id="UP000077266">
    <property type="component" value="Unassembled WGS sequence"/>
</dbReference>
<dbReference type="Pfam" id="PF20151">
    <property type="entry name" value="DUF6533"/>
    <property type="match status" value="1"/>
</dbReference>
<dbReference type="AlphaFoldDB" id="A0A165B0V6"/>
<dbReference type="EMBL" id="KV426585">
    <property type="protein sequence ID" value="KZV79630.1"/>
    <property type="molecule type" value="Genomic_DNA"/>
</dbReference>
<proteinExistence type="predicted"/>
<keyword evidence="3" id="KW-1185">Reference proteome</keyword>